<dbReference type="PANTHER" id="PTHR33116:SF86">
    <property type="entry name" value="REVERSE TRANSCRIPTASE DOMAIN-CONTAINING PROTEIN"/>
    <property type="match status" value="1"/>
</dbReference>
<feature type="transmembrane region" description="Helical" evidence="1">
    <location>
        <begin position="104"/>
        <end position="121"/>
    </location>
</feature>
<gene>
    <name evidence="2" type="ORF">FSB_LOCUS35705</name>
</gene>
<dbReference type="EMBL" id="OIVN01002968">
    <property type="protein sequence ID" value="SPD07823.1"/>
    <property type="molecule type" value="Genomic_DNA"/>
</dbReference>
<keyword evidence="1" id="KW-0812">Transmembrane</keyword>
<keyword evidence="1" id="KW-1133">Transmembrane helix</keyword>
<keyword evidence="1" id="KW-0472">Membrane</keyword>
<evidence type="ECO:0008006" key="3">
    <source>
        <dbReference type="Google" id="ProtNLM"/>
    </source>
</evidence>
<protein>
    <recommendedName>
        <fullName evidence="3">Reverse transcriptase domain-containing protein</fullName>
    </recommendedName>
</protein>
<reference evidence="2" key="1">
    <citation type="submission" date="2018-02" db="EMBL/GenBank/DDBJ databases">
        <authorList>
            <person name="Cohen D.B."/>
            <person name="Kent A.D."/>
        </authorList>
    </citation>
    <scope>NUCLEOTIDE SEQUENCE</scope>
</reference>
<evidence type="ECO:0000256" key="1">
    <source>
        <dbReference type="SAM" id="Phobius"/>
    </source>
</evidence>
<name>A0A2N9H7R4_FAGSY</name>
<dbReference type="PANTHER" id="PTHR33116">
    <property type="entry name" value="REVERSE TRANSCRIPTASE ZINC-BINDING DOMAIN-CONTAINING PROTEIN-RELATED-RELATED"/>
    <property type="match status" value="1"/>
</dbReference>
<dbReference type="AlphaFoldDB" id="A0A2N9H7R4"/>
<proteinExistence type="predicted"/>
<organism evidence="2">
    <name type="scientific">Fagus sylvatica</name>
    <name type="common">Beechnut</name>
    <dbReference type="NCBI Taxonomy" id="28930"/>
    <lineage>
        <taxon>Eukaryota</taxon>
        <taxon>Viridiplantae</taxon>
        <taxon>Streptophyta</taxon>
        <taxon>Embryophyta</taxon>
        <taxon>Tracheophyta</taxon>
        <taxon>Spermatophyta</taxon>
        <taxon>Magnoliopsida</taxon>
        <taxon>eudicotyledons</taxon>
        <taxon>Gunneridae</taxon>
        <taxon>Pentapetalae</taxon>
        <taxon>rosids</taxon>
        <taxon>fabids</taxon>
        <taxon>Fagales</taxon>
        <taxon>Fagaceae</taxon>
        <taxon>Fagus</taxon>
    </lineage>
</organism>
<sequence length="551" mass="63381">MRLWSSKSSSRCDGGSRSALGFAKPRVAVLRLQLVVVRARFESEWVFAGRVCDVEFQLMAEEEGSRWRCCLFSILVLLDRWWWLDRCWADECGFGGLLMAGSRWVLFGCLGVWIVMMWTIVSPDMNRRLLFPFIAVEIKQGVFQMHPSKAPGQDGRLITNNVIVAYEVLNSLKAQRCGHNGSMAIKLDMSKAYDWVGWDFLSKSCKQWALLWNGYCDGMCQNTILLSPYKWQAHWWKGRTNYVVYHCGGPKISHLLFADDSLLFCQAKPTACIALLDLYEHFSGQKINRDKISIFFCKNTKEDMRAEILGVWGAQASSQFEKYLRIPAMGWNERILSKAGHEVLIKAVTQAIPTYTMSCFKLPKGFCDDINSLTTNFWWGNSSKGRKIHWSNWLKMCRSKELGGIGFQDFQAFNLVLLAKQGWRLVHNTQSLVYQVYKARYFPKYSFLEAVVGTNPSQIWRSILSARELIQAGTRWNIGDGRFVRVWDDKWLPCLPGRRPNGPAVNVVRDLVDDDSQWWNLRLIDEVFDETTAQTIKLMPLVNLNSRDCPV</sequence>
<accession>A0A2N9H7R4</accession>
<evidence type="ECO:0000313" key="2">
    <source>
        <dbReference type="EMBL" id="SPD07823.1"/>
    </source>
</evidence>